<dbReference type="InterPro" id="IPR036390">
    <property type="entry name" value="WH_DNA-bd_sf"/>
</dbReference>
<dbReference type="InterPro" id="IPR050397">
    <property type="entry name" value="Env_Response_Regulators"/>
</dbReference>
<dbReference type="Gene3D" id="2.60.120.10">
    <property type="entry name" value="Jelly Rolls"/>
    <property type="match status" value="1"/>
</dbReference>
<dbReference type="AlphaFoldDB" id="A0AAU8J9N4"/>
<dbReference type="PANTHER" id="PTHR24567">
    <property type="entry name" value="CRP FAMILY TRANSCRIPTIONAL REGULATORY PROTEIN"/>
    <property type="match status" value="1"/>
</dbReference>
<organism evidence="5">
    <name type="scientific">Planktothricoides raciborskii GIHE-MW2</name>
    <dbReference type="NCBI Taxonomy" id="2792601"/>
    <lineage>
        <taxon>Bacteria</taxon>
        <taxon>Bacillati</taxon>
        <taxon>Cyanobacteriota</taxon>
        <taxon>Cyanophyceae</taxon>
        <taxon>Oscillatoriophycideae</taxon>
        <taxon>Oscillatoriales</taxon>
        <taxon>Oscillatoriaceae</taxon>
        <taxon>Planktothricoides</taxon>
    </lineage>
</organism>
<keyword evidence="3" id="KW-0804">Transcription</keyword>
<dbReference type="Pfam" id="PF13545">
    <property type="entry name" value="HTH_Crp_2"/>
    <property type="match status" value="1"/>
</dbReference>
<reference evidence="5" key="1">
    <citation type="submission" date="2024-07" db="EMBL/GenBank/DDBJ databases">
        <authorList>
            <person name="Kim Y.J."/>
            <person name="Jeong J.Y."/>
        </authorList>
    </citation>
    <scope>NUCLEOTIDE SEQUENCE</scope>
    <source>
        <strain evidence="5">GIHE-MW2</strain>
    </source>
</reference>
<gene>
    <name evidence="5" type="ORF">ABWT76_004204</name>
</gene>
<evidence type="ECO:0000256" key="1">
    <source>
        <dbReference type="ARBA" id="ARBA00023015"/>
    </source>
</evidence>
<dbReference type="PROSITE" id="PS51063">
    <property type="entry name" value="HTH_CRP_2"/>
    <property type="match status" value="1"/>
</dbReference>
<dbReference type="SUPFAM" id="SSF46785">
    <property type="entry name" value="Winged helix' DNA-binding domain"/>
    <property type="match status" value="1"/>
</dbReference>
<dbReference type="InterPro" id="IPR018490">
    <property type="entry name" value="cNMP-bd_dom_sf"/>
</dbReference>
<proteinExistence type="predicted"/>
<evidence type="ECO:0000256" key="2">
    <source>
        <dbReference type="ARBA" id="ARBA00023125"/>
    </source>
</evidence>
<sequence length="219" mass="24756">MTPSLTTLIPHTHLNREERRLHFYAKGENIPTGSQGVWRVCQGIVQLSTLYPNGEEGLLGWVGSGMCFSLWLTSLETYQAKALSDVYLIWYSIGEIENSPTLAKEILPQLTRRLRQVEGMLAIAGYRRVEERLRQLLLLLQQEIGQNVAEGTRIIVRLTHQDIANAINTSRVTVTRLLGQFKKKGVISFDSQRHLIIRHGKLSLCIPSSDFDPFQSNAS</sequence>
<dbReference type="PRINTS" id="PR00034">
    <property type="entry name" value="HTHCRP"/>
</dbReference>
<dbReference type="GO" id="GO:0005829">
    <property type="term" value="C:cytosol"/>
    <property type="evidence" value="ECO:0007669"/>
    <property type="project" value="TreeGrafter"/>
</dbReference>
<evidence type="ECO:0000313" key="5">
    <source>
        <dbReference type="EMBL" id="XCM35515.1"/>
    </source>
</evidence>
<protein>
    <submittedName>
        <fullName evidence="5">Crp/Fnr family transcriptional regulator</fullName>
    </submittedName>
</protein>
<dbReference type="CDD" id="cd00092">
    <property type="entry name" value="HTH_CRP"/>
    <property type="match status" value="1"/>
</dbReference>
<keyword evidence="2" id="KW-0238">DNA-binding</keyword>
<dbReference type="PANTHER" id="PTHR24567:SF65">
    <property type="entry name" value="REGULATORY PROTEIN CYSR HOMOLOG"/>
    <property type="match status" value="1"/>
</dbReference>
<evidence type="ECO:0000259" key="4">
    <source>
        <dbReference type="PROSITE" id="PS51063"/>
    </source>
</evidence>
<keyword evidence="1" id="KW-0805">Transcription regulation</keyword>
<dbReference type="SMART" id="SM00419">
    <property type="entry name" value="HTH_CRP"/>
    <property type="match status" value="1"/>
</dbReference>
<dbReference type="GO" id="GO:0003700">
    <property type="term" value="F:DNA-binding transcription factor activity"/>
    <property type="evidence" value="ECO:0007669"/>
    <property type="project" value="TreeGrafter"/>
</dbReference>
<accession>A0AAU8J9N4</accession>
<dbReference type="EMBL" id="CP159837">
    <property type="protein sequence ID" value="XCM35515.1"/>
    <property type="molecule type" value="Genomic_DNA"/>
</dbReference>
<name>A0AAU8J9N4_9CYAN</name>
<dbReference type="GO" id="GO:0003677">
    <property type="term" value="F:DNA binding"/>
    <property type="evidence" value="ECO:0007669"/>
    <property type="project" value="UniProtKB-KW"/>
</dbReference>
<dbReference type="InterPro" id="IPR014710">
    <property type="entry name" value="RmlC-like_jellyroll"/>
</dbReference>
<dbReference type="SUPFAM" id="SSF51206">
    <property type="entry name" value="cAMP-binding domain-like"/>
    <property type="match status" value="1"/>
</dbReference>
<evidence type="ECO:0000256" key="3">
    <source>
        <dbReference type="ARBA" id="ARBA00023163"/>
    </source>
</evidence>
<dbReference type="InterPro" id="IPR012318">
    <property type="entry name" value="HTH_CRP"/>
</dbReference>
<feature type="domain" description="HTH crp-type" evidence="4">
    <location>
        <begin position="127"/>
        <end position="200"/>
    </location>
</feature>
<dbReference type="RefSeq" id="WP_054466823.1">
    <property type="nucleotide sequence ID" value="NZ_CP159837.1"/>
</dbReference>